<name>A0A9N9IB19_FUNMO</name>
<dbReference type="Proteomes" id="UP000789375">
    <property type="component" value="Unassembled WGS sequence"/>
</dbReference>
<dbReference type="AlphaFoldDB" id="A0A9N9IB19"/>
<comment type="caution">
    <text evidence="2">The sequence shown here is derived from an EMBL/GenBank/DDBJ whole genome shotgun (WGS) entry which is preliminary data.</text>
</comment>
<organism evidence="2 3">
    <name type="scientific">Funneliformis mosseae</name>
    <name type="common">Endomycorrhizal fungus</name>
    <name type="synonym">Glomus mosseae</name>
    <dbReference type="NCBI Taxonomy" id="27381"/>
    <lineage>
        <taxon>Eukaryota</taxon>
        <taxon>Fungi</taxon>
        <taxon>Fungi incertae sedis</taxon>
        <taxon>Mucoromycota</taxon>
        <taxon>Glomeromycotina</taxon>
        <taxon>Glomeromycetes</taxon>
        <taxon>Glomerales</taxon>
        <taxon>Glomeraceae</taxon>
        <taxon>Funneliformis</taxon>
    </lineage>
</organism>
<feature type="non-terminal residue" evidence="2">
    <location>
        <position position="1"/>
    </location>
</feature>
<feature type="compositionally biased region" description="Polar residues" evidence="1">
    <location>
        <begin position="30"/>
        <end position="40"/>
    </location>
</feature>
<keyword evidence="3" id="KW-1185">Reference proteome</keyword>
<feature type="region of interest" description="Disordered" evidence="1">
    <location>
        <begin position="1"/>
        <end position="40"/>
    </location>
</feature>
<gene>
    <name evidence="2" type="ORF">FMOSSE_LOCUS15379</name>
</gene>
<proteinExistence type="predicted"/>
<evidence type="ECO:0000256" key="1">
    <source>
        <dbReference type="SAM" id="MobiDB-lite"/>
    </source>
</evidence>
<dbReference type="EMBL" id="CAJVPP010015304">
    <property type="protein sequence ID" value="CAG8726512.1"/>
    <property type="molecule type" value="Genomic_DNA"/>
</dbReference>
<evidence type="ECO:0000313" key="2">
    <source>
        <dbReference type="EMBL" id="CAG8726512.1"/>
    </source>
</evidence>
<reference evidence="2" key="1">
    <citation type="submission" date="2021-06" db="EMBL/GenBank/DDBJ databases">
        <authorList>
            <person name="Kallberg Y."/>
            <person name="Tangrot J."/>
            <person name="Rosling A."/>
        </authorList>
    </citation>
    <scope>NUCLEOTIDE SEQUENCE</scope>
    <source>
        <strain evidence="2">87-6 pot B 2015</strain>
    </source>
</reference>
<accession>A0A9N9IB19</accession>
<protein>
    <submittedName>
        <fullName evidence="2">7553_t:CDS:1</fullName>
    </submittedName>
</protein>
<feature type="compositionally biased region" description="Basic and acidic residues" evidence="1">
    <location>
        <begin position="19"/>
        <end position="29"/>
    </location>
</feature>
<evidence type="ECO:0000313" key="3">
    <source>
        <dbReference type="Proteomes" id="UP000789375"/>
    </source>
</evidence>
<sequence length="40" mass="4969">QRNRFFNMDKHHRVSPKRSVYEQFRDRRTSPATSRKLSTF</sequence>